<protein>
    <submittedName>
        <fullName evidence="1">Uncharacterized protein</fullName>
    </submittedName>
</protein>
<comment type="caution">
    <text evidence="1">The sequence shown here is derived from an EMBL/GenBank/DDBJ whole genome shotgun (WGS) entry which is preliminary data.</text>
</comment>
<evidence type="ECO:0000313" key="2">
    <source>
        <dbReference type="Proteomes" id="UP000620224"/>
    </source>
</evidence>
<dbReference type="AlphaFoldDB" id="A0A918J9M9"/>
<dbReference type="EMBL" id="BMUE01000008">
    <property type="protein sequence ID" value="GGW58506.1"/>
    <property type="molecule type" value="Genomic_DNA"/>
</dbReference>
<dbReference type="InterPro" id="IPR006311">
    <property type="entry name" value="TAT_signal"/>
</dbReference>
<gene>
    <name evidence="1" type="ORF">GCM10010503_39470</name>
</gene>
<reference evidence="1" key="2">
    <citation type="submission" date="2020-09" db="EMBL/GenBank/DDBJ databases">
        <authorList>
            <person name="Sun Q."/>
            <person name="Ohkuma M."/>
        </authorList>
    </citation>
    <scope>NUCLEOTIDE SEQUENCE</scope>
    <source>
        <strain evidence="1">JCM 4490</strain>
    </source>
</reference>
<dbReference type="Proteomes" id="UP000620224">
    <property type="component" value="Unassembled WGS sequence"/>
</dbReference>
<organism evidence="1 2">
    <name type="scientific">Streptomyces lucensis JCM 4490</name>
    <dbReference type="NCBI Taxonomy" id="1306176"/>
    <lineage>
        <taxon>Bacteria</taxon>
        <taxon>Bacillati</taxon>
        <taxon>Actinomycetota</taxon>
        <taxon>Actinomycetes</taxon>
        <taxon>Kitasatosporales</taxon>
        <taxon>Streptomycetaceae</taxon>
        <taxon>Streptomyces</taxon>
    </lineage>
</organism>
<keyword evidence="2" id="KW-1185">Reference proteome</keyword>
<name>A0A918J9M9_9ACTN</name>
<reference evidence="1" key="1">
    <citation type="journal article" date="2014" name="Int. J. Syst. Evol. Microbiol.">
        <title>Complete genome sequence of Corynebacterium casei LMG S-19264T (=DSM 44701T), isolated from a smear-ripened cheese.</title>
        <authorList>
            <consortium name="US DOE Joint Genome Institute (JGI-PGF)"/>
            <person name="Walter F."/>
            <person name="Albersmeier A."/>
            <person name="Kalinowski J."/>
            <person name="Ruckert C."/>
        </authorList>
    </citation>
    <scope>NUCLEOTIDE SEQUENCE</scope>
    <source>
        <strain evidence="1">JCM 4490</strain>
    </source>
</reference>
<evidence type="ECO:0000313" key="1">
    <source>
        <dbReference type="EMBL" id="GGW58506.1"/>
    </source>
</evidence>
<dbReference type="RefSeq" id="WP_190016619.1">
    <property type="nucleotide sequence ID" value="NZ_BMUE01000008.1"/>
</dbReference>
<dbReference type="PROSITE" id="PS51318">
    <property type="entry name" value="TAT"/>
    <property type="match status" value="1"/>
</dbReference>
<accession>A0A918J9M9</accession>
<sequence length="103" mass="10630">MSTPDEQSARVTPSAARPNRRTLLKYSALAASVPAGAALLQPLLGSGTASAADAPAAGGTFAPVPSTARGPQIGSKGYLVQEIRDRLFWITDGTYQMRTPMAG</sequence>
<proteinExistence type="predicted"/>